<dbReference type="PANTHER" id="PTHR37293:SF5">
    <property type="entry name" value="DNA REPLICATION PROTEIN"/>
    <property type="match status" value="1"/>
</dbReference>
<dbReference type="PIRSF" id="PIRSF033722">
    <property type="entry name" value="DnaD_CA_C3587_prd"/>
    <property type="match status" value="1"/>
</dbReference>
<dbReference type="InterPro" id="IPR006343">
    <property type="entry name" value="DnaB/C_C"/>
</dbReference>
<dbReference type="NCBIfam" id="TIGR01446">
    <property type="entry name" value="DnaD_dom"/>
    <property type="match status" value="2"/>
</dbReference>
<dbReference type="AlphaFoldDB" id="A0A9X2S5A9"/>
<name>A0A9X2S5A9_9FIRM</name>
<evidence type="ECO:0000256" key="1">
    <source>
        <dbReference type="ARBA" id="ARBA00093462"/>
    </source>
</evidence>
<dbReference type="RefSeq" id="WP_042679124.1">
    <property type="nucleotide sequence ID" value="NZ_CABKTM010000011.1"/>
</dbReference>
<comment type="caution">
    <text evidence="4">The sequence shown here is derived from an EMBL/GenBank/DDBJ whole genome shotgun (WGS) entry which is preliminary data.</text>
</comment>
<evidence type="ECO:0000313" key="5">
    <source>
        <dbReference type="Proteomes" id="UP001142078"/>
    </source>
</evidence>
<dbReference type="OrthoDB" id="1652900at2"/>
<organism evidence="4 5">
    <name type="scientific">Anaerosalibacter massiliensis</name>
    <dbReference type="NCBI Taxonomy" id="1347392"/>
    <lineage>
        <taxon>Bacteria</taxon>
        <taxon>Bacillati</taxon>
        <taxon>Bacillota</taxon>
        <taxon>Tissierellia</taxon>
        <taxon>Tissierellales</taxon>
        <taxon>Sporanaerobacteraceae</taxon>
        <taxon>Anaerosalibacter</taxon>
    </lineage>
</organism>
<dbReference type="InterPro" id="IPR034829">
    <property type="entry name" value="DnaD-like_sf"/>
</dbReference>
<reference evidence="4" key="1">
    <citation type="submission" date="2022-07" db="EMBL/GenBank/DDBJ databases">
        <title>Enhanced cultured diversity of the mouse gut microbiota enables custom-made synthetic communities.</title>
        <authorList>
            <person name="Afrizal A."/>
        </authorList>
    </citation>
    <scope>NUCLEOTIDE SEQUENCE</scope>
    <source>
        <strain evidence="4">DSM 29482</strain>
    </source>
</reference>
<protein>
    <submittedName>
        <fullName evidence="4">DnaD domain protein</fullName>
    </submittedName>
</protein>
<dbReference type="Proteomes" id="UP001142078">
    <property type="component" value="Unassembled WGS sequence"/>
</dbReference>
<comment type="similarity">
    <text evidence="1">Belongs to the DnaB/DnaD family.</text>
</comment>
<dbReference type="InterPro" id="IPR053162">
    <property type="entry name" value="DnaD"/>
</dbReference>
<evidence type="ECO:0000313" key="4">
    <source>
        <dbReference type="EMBL" id="MCR2044368.1"/>
    </source>
</evidence>
<proteinExistence type="inferred from homology"/>
<keyword evidence="5" id="KW-1185">Reference proteome</keyword>
<dbReference type="Gene3D" id="1.10.10.630">
    <property type="entry name" value="DnaD domain-like"/>
    <property type="match status" value="2"/>
</dbReference>
<dbReference type="Pfam" id="PF07261">
    <property type="entry name" value="DnaB_2"/>
    <property type="match status" value="2"/>
</dbReference>
<feature type="domain" description="DnaB/C C-terminal" evidence="3">
    <location>
        <begin position="244"/>
        <end position="307"/>
    </location>
</feature>
<evidence type="ECO:0000256" key="2">
    <source>
        <dbReference type="SAM" id="MobiDB-lite"/>
    </source>
</evidence>
<accession>A0A9X2S5A9</accession>
<dbReference type="EMBL" id="JANJZL010000005">
    <property type="protein sequence ID" value="MCR2044368.1"/>
    <property type="molecule type" value="Genomic_DNA"/>
</dbReference>
<feature type="domain" description="DnaB/C C-terminal" evidence="3">
    <location>
        <begin position="150"/>
        <end position="221"/>
    </location>
</feature>
<dbReference type="SUPFAM" id="SSF158499">
    <property type="entry name" value="DnaD domain-like"/>
    <property type="match status" value="2"/>
</dbReference>
<evidence type="ECO:0000259" key="3">
    <source>
        <dbReference type="Pfam" id="PF07261"/>
    </source>
</evidence>
<feature type="region of interest" description="Disordered" evidence="2">
    <location>
        <begin position="312"/>
        <end position="354"/>
    </location>
</feature>
<dbReference type="PANTHER" id="PTHR37293">
    <property type="entry name" value="PHAGE REPLICATION PROTEIN-RELATED"/>
    <property type="match status" value="1"/>
</dbReference>
<sequence>MSFNLETTEIDLGDTPIENIFINDFMPMADGTYVKVYLLGFKYAYDKDRDIKVDNETIAKNLDIPLSDVLRAWDFWHKKGIIEKIPKEDRDEYNYGIKFLNLKQLYIKNNYKPVSSNSNIDVQSNKAYTCSEKDLIEANNIKTINEMFNSIDYIMRRPLVPNEKKKVLEWMYNYNMNPDIIVRAFFYSVEKKGIRKVNYVEGIIRNWYDSGITNVEALQEQLKKKDKKYYRYERIMQYLGYRKEIPTESQMKVIDKWFNEYSFSLEIVLKACENTNKTSNPSINYIDGILSSWYNKGIKTIDDIEKKDKLPENKDKAYEQGKSGTKRQVRSTGRPVKTRFHNFEQRTSNYSSDELEEIARKKREEYYFKIKGDD</sequence>
<dbReference type="InterPro" id="IPR017019">
    <property type="entry name" value="DNA_replication_prd_bac"/>
</dbReference>
<gene>
    <name evidence="4" type="ORF">NSA23_09610</name>
</gene>